<gene>
    <name evidence="2" type="ORF">L618_000400002600</name>
</gene>
<protein>
    <submittedName>
        <fullName evidence="2">Uncharacterized protein</fullName>
    </submittedName>
</protein>
<dbReference type="EMBL" id="VLJT01000039">
    <property type="protein sequence ID" value="TWH10779.1"/>
    <property type="molecule type" value="Genomic_DNA"/>
</dbReference>
<evidence type="ECO:0000313" key="3">
    <source>
        <dbReference type="Proteomes" id="UP000317573"/>
    </source>
</evidence>
<feature type="compositionally biased region" description="Basic and acidic residues" evidence="1">
    <location>
        <begin position="84"/>
        <end position="94"/>
    </location>
</feature>
<accession>A0A562DM76</accession>
<feature type="compositionally biased region" description="Basic and acidic residues" evidence="1">
    <location>
        <begin position="30"/>
        <end position="43"/>
    </location>
</feature>
<feature type="region of interest" description="Disordered" evidence="1">
    <location>
        <begin position="24"/>
        <end position="94"/>
    </location>
</feature>
<comment type="caution">
    <text evidence="2">The sequence shown here is derived from an EMBL/GenBank/DDBJ whole genome shotgun (WGS) entry which is preliminary data.</text>
</comment>
<evidence type="ECO:0000313" key="2">
    <source>
        <dbReference type="EMBL" id="TWH10779.1"/>
    </source>
</evidence>
<sequence>MRGAGDPRFRVHPARVGVVLMTPRMGTYGPRDDRPVARQHPEAGEYSWGPGLTPKGLENAAPADGGMYRGKTPPVAEPPGLRALADELDRRGSR</sequence>
<evidence type="ECO:0000256" key="1">
    <source>
        <dbReference type="SAM" id="MobiDB-lite"/>
    </source>
</evidence>
<name>A0A562DM76_RHORH</name>
<dbReference type="AlphaFoldDB" id="A0A562DM76"/>
<reference evidence="2 3" key="1">
    <citation type="submission" date="2019-07" db="EMBL/GenBank/DDBJ databases">
        <title>Genome sequencing of lignin-degrading bacterial isolates.</title>
        <authorList>
            <person name="Gladden J."/>
        </authorList>
    </citation>
    <scope>NUCLEOTIDE SEQUENCE [LARGE SCALE GENOMIC DNA]</scope>
    <source>
        <strain evidence="2 3">J45</strain>
    </source>
</reference>
<dbReference type="Proteomes" id="UP000317573">
    <property type="component" value="Unassembled WGS sequence"/>
</dbReference>
<organism evidence="2 3">
    <name type="scientific">Rhodococcus rhodochrous J45</name>
    <dbReference type="NCBI Taxonomy" id="935266"/>
    <lineage>
        <taxon>Bacteria</taxon>
        <taxon>Bacillati</taxon>
        <taxon>Actinomycetota</taxon>
        <taxon>Actinomycetes</taxon>
        <taxon>Mycobacteriales</taxon>
        <taxon>Nocardiaceae</taxon>
        <taxon>Rhodococcus</taxon>
    </lineage>
</organism>
<proteinExistence type="predicted"/>